<dbReference type="Proteomes" id="UP000279799">
    <property type="component" value="Chromosome"/>
</dbReference>
<sequence>MHTSKKSQYLANFMVGVGSVLNIAPIFSTSVQIKPASTDFENLQKDWYAVGQYFTTAIKKVKNDERQTKFK</sequence>
<dbReference type="OrthoDB" id="7064687at2"/>
<gene>
    <name evidence="2" type="ORF">NCTC12871_01660</name>
</gene>
<evidence type="ECO:0000313" key="3">
    <source>
        <dbReference type="Proteomes" id="UP000279799"/>
    </source>
</evidence>
<protein>
    <submittedName>
        <fullName evidence="2">Uncharacterized protein</fullName>
    </submittedName>
</protein>
<dbReference type="EMBL" id="LR134510">
    <property type="protein sequence ID" value="VEJ10150.1"/>
    <property type="molecule type" value="Genomic_DNA"/>
</dbReference>
<organism evidence="2 3">
    <name type="scientific">Actinobacillus delphinicola</name>
    <dbReference type="NCBI Taxonomy" id="51161"/>
    <lineage>
        <taxon>Bacteria</taxon>
        <taxon>Pseudomonadati</taxon>
        <taxon>Pseudomonadota</taxon>
        <taxon>Gammaproteobacteria</taxon>
        <taxon>Pasteurellales</taxon>
        <taxon>Pasteurellaceae</taxon>
        <taxon>Actinobacillus</taxon>
    </lineage>
</organism>
<keyword evidence="1" id="KW-1133">Transmembrane helix</keyword>
<keyword evidence="3" id="KW-1185">Reference proteome</keyword>
<accession>A0A448TW50</accession>
<keyword evidence="1" id="KW-0812">Transmembrane</keyword>
<proteinExistence type="predicted"/>
<evidence type="ECO:0000313" key="2">
    <source>
        <dbReference type="EMBL" id="VEJ10150.1"/>
    </source>
</evidence>
<name>A0A448TW50_9PAST</name>
<reference evidence="2 3" key="1">
    <citation type="submission" date="2018-12" db="EMBL/GenBank/DDBJ databases">
        <authorList>
            <consortium name="Pathogen Informatics"/>
        </authorList>
    </citation>
    <scope>NUCLEOTIDE SEQUENCE [LARGE SCALE GENOMIC DNA]</scope>
    <source>
        <strain evidence="2 3">NCTC12871</strain>
    </source>
</reference>
<dbReference type="RefSeq" id="WP_126600639.1">
    <property type="nucleotide sequence ID" value="NZ_LR134510.1"/>
</dbReference>
<dbReference type="KEGG" id="adp:NCTC12871_01660"/>
<dbReference type="AlphaFoldDB" id="A0A448TW50"/>
<evidence type="ECO:0000256" key="1">
    <source>
        <dbReference type="SAM" id="Phobius"/>
    </source>
</evidence>
<keyword evidence="1" id="KW-0472">Membrane</keyword>
<feature type="transmembrane region" description="Helical" evidence="1">
    <location>
        <begin position="9"/>
        <end position="27"/>
    </location>
</feature>